<sequence length="132" mass="14704">DLKHIICSITIADTELTVNKLLDALRNLNKQKHQIPESNNSSIKLPDGLPHSAISLRDAYFAIKTRAIPLNEAVGHILAENIIPYPPGIPLLVPGEIMEQSHLDYIRHLIERGSSIVGMEDLSLQMIRIVDE</sequence>
<reference evidence="4" key="1">
    <citation type="submission" date="2021-02" db="EMBL/GenBank/DDBJ databases">
        <authorList>
            <person name="Nowell W R."/>
        </authorList>
    </citation>
    <scope>NUCLEOTIDE SEQUENCE</scope>
</reference>
<accession>A0A820SZB6</accession>
<dbReference type="InterPro" id="IPR008286">
    <property type="entry name" value="Prn/Lys/Arg_de-COase_C"/>
</dbReference>
<dbReference type="AlphaFoldDB" id="A0A820SZB6"/>
<comment type="caution">
    <text evidence="4">The sequence shown here is derived from an EMBL/GenBank/DDBJ whole genome shotgun (WGS) entry which is preliminary data.</text>
</comment>
<gene>
    <name evidence="4" type="ORF">OKA104_LOCUS54584</name>
</gene>
<dbReference type="GO" id="GO:0003824">
    <property type="term" value="F:catalytic activity"/>
    <property type="evidence" value="ECO:0007669"/>
    <property type="project" value="InterPro"/>
</dbReference>
<dbReference type="Pfam" id="PF03711">
    <property type="entry name" value="OKR_DC_1_C"/>
    <property type="match status" value="1"/>
</dbReference>
<dbReference type="SUPFAM" id="SSF55904">
    <property type="entry name" value="Ornithine decarboxylase C-terminal domain"/>
    <property type="match status" value="1"/>
</dbReference>
<evidence type="ECO:0000313" key="5">
    <source>
        <dbReference type="Proteomes" id="UP000663881"/>
    </source>
</evidence>
<evidence type="ECO:0000256" key="2">
    <source>
        <dbReference type="ARBA" id="ARBA00022898"/>
    </source>
</evidence>
<dbReference type="InterPro" id="IPR052357">
    <property type="entry name" value="Orn_Lys_Arg_decarboxylase-I"/>
</dbReference>
<evidence type="ECO:0000256" key="1">
    <source>
        <dbReference type="ARBA" id="ARBA00001933"/>
    </source>
</evidence>
<feature type="domain" description="Orn/Lys/Arg decarboxylase C-terminal" evidence="3">
    <location>
        <begin position="19"/>
        <end position="118"/>
    </location>
</feature>
<organism evidence="4 5">
    <name type="scientific">Adineta steineri</name>
    <dbReference type="NCBI Taxonomy" id="433720"/>
    <lineage>
        <taxon>Eukaryota</taxon>
        <taxon>Metazoa</taxon>
        <taxon>Spiralia</taxon>
        <taxon>Gnathifera</taxon>
        <taxon>Rotifera</taxon>
        <taxon>Eurotatoria</taxon>
        <taxon>Bdelloidea</taxon>
        <taxon>Adinetida</taxon>
        <taxon>Adinetidae</taxon>
        <taxon>Adineta</taxon>
    </lineage>
</organism>
<feature type="non-terminal residue" evidence="4">
    <location>
        <position position="1"/>
    </location>
</feature>
<comment type="cofactor">
    <cofactor evidence="1">
        <name>pyridoxal 5'-phosphate</name>
        <dbReference type="ChEBI" id="CHEBI:597326"/>
    </cofactor>
</comment>
<dbReference type="Proteomes" id="UP000663881">
    <property type="component" value="Unassembled WGS sequence"/>
</dbReference>
<dbReference type="PANTHER" id="PTHR43277:SF4">
    <property type="entry name" value="ARGININE DECARBOXYLASE"/>
    <property type="match status" value="1"/>
</dbReference>
<evidence type="ECO:0000313" key="4">
    <source>
        <dbReference type="EMBL" id="CAF4459050.1"/>
    </source>
</evidence>
<keyword evidence="2" id="KW-0663">Pyridoxal phosphate</keyword>
<dbReference type="EMBL" id="CAJOAY010036702">
    <property type="protein sequence ID" value="CAF4459050.1"/>
    <property type="molecule type" value="Genomic_DNA"/>
</dbReference>
<name>A0A820SZB6_9BILA</name>
<dbReference type="InterPro" id="IPR036633">
    <property type="entry name" value="Prn/Lys/Arg_de-COase_C_sf"/>
</dbReference>
<proteinExistence type="predicted"/>
<protein>
    <recommendedName>
        <fullName evidence="3">Orn/Lys/Arg decarboxylase C-terminal domain-containing protein</fullName>
    </recommendedName>
</protein>
<evidence type="ECO:0000259" key="3">
    <source>
        <dbReference type="Pfam" id="PF03711"/>
    </source>
</evidence>
<dbReference type="PANTHER" id="PTHR43277">
    <property type="entry name" value="ARGININE DECARBOXYLASE"/>
    <property type="match status" value="1"/>
</dbReference>
<dbReference type="Gene3D" id="3.90.100.10">
    <property type="entry name" value="Orn/Lys/Arg decarboxylase, C-terminal domain"/>
    <property type="match status" value="1"/>
</dbReference>